<reference evidence="15" key="2">
    <citation type="submission" date="2020-09" db="EMBL/GenBank/DDBJ databases">
        <authorList>
            <person name="Sun Q."/>
            <person name="Ohkuma M."/>
        </authorList>
    </citation>
    <scope>NUCLEOTIDE SEQUENCE</scope>
    <source>
        <strain evidence="15">JCM 13064</strain>
    </source>
</reference>
<organism evidence="15 16">
    <name type="scientific">Sphaerisporangium melleum</name>
    <dbReference type="NCBI Taxonomy" id="321316"/>
    <lineage>
        <taxon>Bacteria</taxon>
        <taxon>Bacillati</taxon>
        <taxon>Actinomycetota</taxon>
        <taxon>Actinomycetes</taxon>
        <taxon>Streptosporangiales</taxon>
        <taxon>Streptosporangiaceae</taxon>
        <taxon>Sphaerisporangium</taxon>
    </lineage>
</organism>
<dbReference type="Gene3D" id="6.10.340.10">
    <property type="match status" value="1"/>
</dbReference>
<evidence type="ECO:0000259" key="13">
    <source>
        <dbReference type="PROSITE" id="PS50109"/>
    </source>
</evidence>
<evidence type="ECO:0000313" key="16">
    <source>
        <dbReference type="Proteomes" id="UP000645217"/>
    </source>
</evidence>
<reference evidence="15" key="1">
    <citation type="journal article" date="2014" name="Int. J. Syst. Evol. Microbiol.">
        <title>Complete genome sequence of Corynebacterium casei LMG S-19264T (=DSM 44701T), isolated from a smear-ripened cheese.</title>
        <authorList>
            <consortium name="US DOE Joint Genome Institute (JGI-PGF)"/>
            <person name="Walter F."/>
            <person name="Albersmeier A."/>
            <person name="Kalinowski J."/>
            <person name="Ruckert C."/>
        </authorList>
    </citation>
    <scope>NUCLEOTIDE SEQUENCE</scope>
    <source>
        <strain evidence="15">JCM 13064</strain>
    </source>
</reference>
<evidence type="ECO:0000256" key="10">
    <source>
        <dbReference type="ARBA" id="ARBA00023136"/>
    </source>
</evidence>
<comment type="caution">
    <text evidence="15">The sequence shown here is derived from an EMBL/GenBank/DDBJ whole genome shotgun (WGS) entry which is preliminary data.</text>
</comment>
<dbReference type="CDD" id="cd00082">
    <property type="entry name" value="HisKA"/>
    <property type="match status" value="1"/>
</dbReference>
<dbReference type="Pfam" id="PF00672">
    <property type="entry name" value="HAMP"/>
    <property type="match status" value="1"/>
</dbReference>
<evidence type="ECO:0000256" key="12">
    <source>
        <dbReference type="SAM" id="Phobius"/>
    </source>
</evidence>
<dbReference type="Pfam" id="PF02518">
    <property type="entry name" value="HATPase_c"/>
    <property type="match status" value="1"/>
</dbReference>
<comment type="catalytic activity">
    <reaction evidence="1">
        <text>ATP + protein L-histidine = ADP + protein N-phospho-L-histidine.</text>
        <dbReference type="EC" id="2.7.13.3"/>
    </reaction>
</comment>
<evidence type="ECO:0000256" key="8">
    <source>
        <dbReference type="ARBA" id="ARBA00022989"/>
    </source>
</evidence>
<dbReference type="Gene3D" id="3.30.565.10">
    <property type="entry name" value="Histidine kinase-like ATPase, C-terminal domain"/>
    <property type="match status" value="1"/>
</dbReference>
<evidence type="ECO:0000256" key="7">
    <source>
        <dbReference type="ARBA" id="ARBA00022777"/>
    </source>
</evidence>
<feature type="domain" description="Histidine kinase" evidence="13">
    <location>
        <begin position="300"/>
        <end position="508"/>
    </location>
</feature>
<keyword evidence="16" id="KW-1185">Reference proteome</keyword>
<evidence type="ECO:0000256" key="9">
    <source>
        <dbReference type="ARBA" id="ARBA00023012"/>
    </source>
</evidence>
<dbReference type="CDD" id="cd00075">
    <property type="entry name" value="HATPase"/>
    <property type="match status" value="1"/>
</dbReference>
<dbReference type="PANTHER" id="PTHR45436">
    <property type="entry name" value="SENSOR HISTIDINE KINASE YKOH"/>
    <property type="match status" value="1"/>
</dbReference>
<dbReference type="CDD" id="cd06225">
    <property type="entry name" value="HAMP"/>
    <property type="match status" value="1"/>
</dbReference>
<protein>
    <recommendedName>
        <fullName evidence="3">histidine kinase</fullName>
        <ecNumber evidence="3">2.7.13.3</ecNumber>
    </recommendedName>
</protein>
<dbReference type="EMBL" id="BMNT01000018">
    <property type="protein sequence ID" value="GGK89333.1"/>
    <property type="molecule type" value="Genomic_DNA"/>
</dbReference>
<evidence type="ECO:0000256" key="3">
    <source>
        <dbReference type="ARBA" id="ARBA00012438"/>
    </source>
</evidence>
<dbReference type="AlphaFoldDB" id="A0A917R479"/>
<evidence type="ECO:0000256" key="4">
    <source>
        <dbReference type="ARBA" id="ARBA00022553"/>
    </source>
</evidence>
<dbReference type="InterPro" id="IPR004358">
    <property type="entry name" value="Sig_transdc_His_kin-like_C"/>
</dbReference>
<dbReference type="EC" id="2.7.13.3" evidence="3"/>
<evidence type="ECO:0000259" key="14">
    <source>
        <dbReference type="PROSITE" id="PS50885"/>
    </source>
</evidence>
<proteinExistence type="predicted"/>
<keyword evidence="6 12" id="KW-0812">Transmembrane</keyword>
<dbReference type="PROSITE" id="PS50109">
    <property type="entry name" value="HIS_KIN"/>
    <property type="match status" value="1"/>
</dbReference>
<gene>
    <name evidence="15" type="ORF">GCM10007964_35010</name>
</gene>
<dbReference type="PROSITE" id="PS50885">
    <property type="entry name" value="HAMP"/>
    <property type="match status" value="1"/>
</dbReference>
<dbReference type="PANTHER" id="PTHR45436:SF5">
    <property type="entry name" value="SENSOR HISTIDINE KINASE TRCS"/>
    <property type="match status" value="1"/>
</dbReference>
<evidence type="ECO:0000256" key="11">
    <source>
        <dbReference type="SAM" id="MobiDB-lite"/>
    </source>
</evidence>
<dbReference type="InterPro" id="IPR003660">
    <property type="entry name" value="HAMP_dom"/>
</dbReference>
<keyword evidence="5" id="KW-0808">Transferase</keyword>
<feature type="transmembrane region" description="Helical" evidence="12">
    <location>
        <begin position="65"/>
        <end position="88"/>
    </location>
</feature>
<dbReference type="GO" id="GO:0005886">
    <property type="term" value="C:plasma membrane"/>
    <property type="evidence" value="ECO:0007669"/>
    <property type="project" value="UniProtKB-SubCell"/>
</dbReference>
<dbReference type="InterPro" id="IPR005467">
    <property type="entry name" value="His_kinase_dom"/>
</dbReference>
<dbReference type="InterPro" id="IPR036097">
    <property type="entry name" value="HisK_dim/P_sf"/>
</dbReference>
<dbReference type="PRINTS" id="PR00344">
    <property type="entry name" value="BCTRLSENSOR"/>
</dbReference>
<keyword evidence="10 12" id="KW-0472">Membrane</keyword>
<keyword evidence="4" id="KW-0597">Phosphoprotein</keyword>
<feature type="region of interest" description="Disordered" evidence="11">
    <location>
        <begin position="20"/>
        <end position="45"/>
    </location>
</feature>
<dbReference type="InterPro" id="IPR003661">
    <property type="entry name" value="HisK_dim/P_dom"/>
</dbReference>
<keyword evidence="9" id="KW-0902">Two-component regulatory system</keyword>
<evidence type="ECO:0000313" key="15">
    <source>
        <dbReference type="EMBL" id="GGK89333.1"/>
    </source>
</evidence>
<dbReference type="InterPro" id="IPR050428">
    <property type="entry name" value="TCS_sensor_his_kinase"/>
</dbReference>
<evidence type="ECO:0000256" key="2">
    <source>
        <dbReference type="ARBA" id="ARBA00004236"/>
    </source>
</evidence>
<dbReference type="SMART" id="SM00388">
    <property type="entry name" value="HisKA"/>
    <property type="match status" value="1"/>
</dbReference>
<dbReference type="Gene3D" id="1.10.287.130">
    <property type="match status" value="1"/>
</dbReference>
<dbReference type="Pfam" id="PF00512">
    <property type="entry name" value="HisKA"/>
    <property type="match status" value="1"/>
</dbReference>
<accession>A0A917R479</accession>
<keyword evidence="8 12" id="KW-1133">Transmembrane helix</keyword>
<evidence type="ECO:0000256" key="5">
    <source>
        <dbReference type="ARBA" id="ARBA00022679"/>
    </source>
</evidence>
<dbReference type="SMART" id="SM00304">
    <property type="entry name" value="HAMP"/>
    <property type="match status" value="1"/>
</dbReference>
<evidence type="ECO:0000256" key="1">
    <source>
        <dbReference type="ARBA" id="ARBA00000085"/>
    </source>
</evidence>
<dbReference type="RefSeq" id="WP_189164088.1">
    <property type="nucleotide sequence ID" value="NZ_BMNT01000018.1"/>
</dbReference>
<keyword evidence="7 15" id="KW-0418">Kinase</keyword>
<dbReference type="SMART" id="SM00387">
    <property type="entry name" value="HATPase_c"/>
    <property type="match status" value="1"/>
</dbReference>
<dbReference type="SUPFAM" id="SSF47384">
    <property type="entry name" value="Homodimeric domain of signal transducing histidine kinase"/>
    <property type="match status" value="1"/>
</dbReference>
<dbReference type="Proteomes" id="UP000645217">
    <property type="component" value="Unassembled WGS sequence"/>
</dbReference>
<dbReference type="InterPro" id="IPR036890">
    <property type="entry name" value="HATPase_C_sf"/>
</dbReference>
<dbReference type="GO" id="GO:0000155">
    <property type="term" value="F:phosphorelay sensor kinase activity"/>
    <property type="evidence" value="ECO:0007669"/>
    <property type="project" value="InterPro"/>
</dbReference>
<dbReference type="SUPFAM" id="SSF55874">
    <property type="entry name" value="ATPase domain of HSP90 chaperone/DNA topoisomerase II/histidine kinase"/>
    <property type="match status" value="1"/>
</dbReference>
<name>A0A917R479_9ACTN</name>
<comment type="subcellular location">
    <subcellularLocation>
        <location evidence="2">Cell membrane</location>
    </subcellularLocation>
</comment>
<dbReference type="InterPro" id="IPR003594">
    <property type="entry name" value="HATPase_dom"/>
</dbReference>
<evidence type="ECO:0000256" key="6">
    <source>
        <dbReference type="ARBA" id="ARBA00022692"/>
    </source>
</evidence>
<feature type="domain" description="HAMP" evidence="14">
    <location>
        <begin position="232"/>
        <end position="285"/>
    </location>
</feature>
<sequence>MESAIRLVYARSGPAVGRRADARFPDTCSSGRPRPRDSSRRPWSRISARVRPHAWPRPRSIRGRVTALVTLVATLLLIPSGVLAGLVAHHSVRGSIWPTAREASALVADAYRLGRLSRPIRPEVPGVTLIQIVAPDRSVLAASPMAEGLPPLTDVWPSTHDPQRDVHTCADHHLGCVSLTALRISPAPGSPVVYAGGQVPAPGAAGIIDSIFVIQGVCLILLAAAMTWKVTGRTLRPVDAIRAELAAINVNDLSTRVPEPAGEDEISRLAHTINGTLSRLERAQARTEQALEHQRRFAADASHELRTPVAGLRAQLEEAQLHPDDTDLRELLDRSLRDLDRLQSIILDLLLLDRVGAATCPPRACVDLAELVRAETARRPSGAPRLDLLLTPGVRVHAVRTQLDRVLVNLLDNAVRHARTAVTVTVRRAERSAELVVDDDGEGIAVADRERIFQRFTRLDAARSRDKGGTGLGLAIADGVVRGHGGEIVVDASPDGGARFVVRLPLSRCDCAGAPEEEA</sequence>